<protein>
    <submittedName>
        <fullName evidence="2">Putative secreted protein</fullName>
    </submittedName>
</protein>
<accession>A0A2M4B6I1</accession>
<dbReference type="EMBL" id="GGFK01015338">
    <property type="protein sequence ID" value="MBW48659.1"/>
    <property type="molecule type" value="Transcribed_RNA"/>
</dbReference>
<evidence type="ECO:0000313" key="2">
    <source>
        <dbReference type="EMBL" id="MBW48659.1"/>
    </source>
</evidence>
<evidence type="ECO:0000256" key="1">
    <source>
        <dbReference type="SAM" id="SignalP"/>
    </source>
</evidence>
<sequence length="112" mass="12821">MWPWPSFFSCWPRTIFIQLGCQAMHIDAVAYCRQFWLVACSKNTHTYTRFTCSSHHDVAMAQGAISLPNATPNKFERTEYNQWDLVCLSSPFVLGWIAIRADGPCSSTGLYY</sequence>
<proteinExistence type="predicted"/>
<keyword evidence="1" id="KW-0732">Signal</keyword>
<organism evidence="2">
    <name type="scientific">Anopheles triannulatus</name>
    <dbReference type="NCBI Taxonomy" id="58253"/>
    <lineage>
        <taxon>Eukaryota</taxon>
        <taxon>Metazoa</taxon>
        <taxon>Ecdysozoa</taxon>
        <taxon>Arthropoda</taxon>
        <taxon>Hexapoda</taxon>
        <taxon>Insecta</taxon>
        <taxon>Pterygota</taxon>
        <taxon>Neoptera</taxon>
        <taxon>Endopterygota</taxon>
        <taxon>Diptera</taxon>
        <taxon>Nematocera</taxon>
        <taxon>Culicoidea</taxon>
        <taxon>Culicidae</taxon>
        <taxon>Anophelinae</taxon>
        <taxon>Anopheles</taxon>
    </lineage>
</organism>
<feature type="signal peptide" evidence="1">
    <location>
        <begin position="1"/>
        <end position="23"/>
    </location>
</feature>
<reference evidence="2" key="1">
    <citation type="submission" date="2018-01" db="EMBL/GenBank/DDBJ databases">
        <title>An insight into the sialome of Amazonian anophelines.</title>
        <authorList>
            <person name="Ribeiro J.M."/>
            <person name="Scarpassa V."/>
            <person name="Calvo E."/>
        </authorList>
    </citation>
    <scope>NUCLEOTIDE SEQUENCE</scope>
    <source>
        <tissue evidence="2">Salivary glands</tissue>
    </source>
</reference>
<feature type="chain" id="PRO_5014727475" evidence="1">
    <location>
        <begin position="24"/>
        <end position="112"/>
    </location>
</feature>
<dbReference type="AlphaFoldDB" id="A0A2M4B6I1"/>
<name>A0A2M4B6I1_9DIPT</name>